<evidence type="ECO:0000259" key="5">
    <source>
        <dbReference type="PROSITE" id="PS50931"/>
    </source>
</evidence>
<dbReference type="PANTHER" id="PTHR30537:SF68">
    <property type="entry name" value="TRANSCRIPTIONAL REGULATOR-RELATED"/>
    <property type="match status" value="1"/>
</dbReference>
<dbReference type="InterPro" id="IPR005119">
    <property type="entry name" value="LysR_subst-bd"/>
</dbReference>
<proteinExistence type="inferred from homology"/>
<sequence>MKIEDLKLFTTVVELGSFTAAANALDVPRANVSRRINDLEKALNMQLFFRTTRSLSVTKSGELYYNELLKALSALEKANHMASNLLEVPHGRVKIGLLPETGDIVQATLFKFQDLYPEVELDIRSISNGFIDMYRQGLDLAMHGGRLSDSNVVARKVMDLQRIFVASPEYLAKSGKPTKLEELSKFPFVCFRWPSGDIDKEWEISNQVVKVEPSIVSDSIGFVKGASTRHRGIALLPQLMVRQELKEGSLVNLFPTETLEKEEAWLLYPQRKALSHASQLLIDFLLQELPKL</sequence>
<dbReference type="Proteomes" id="UP000235746">
    <property type="component" value="Unassembled WGS sequence"/>
</dbReference>
<dbReference type="FunFam" id="1.10.10.10:FF:000001">
    <property type="entry name" value="LysR family transcriptional regulator"/>
    <property type="match status" value="1"/>
</dbReference>
<dbReference type="PANTHER" id="PTHR30537">
    <property type="entry name" value="HTH-TYPE TRANSCRIPTIONAL REGULATOR"/>
    <property type="match status" value="1"/>
</dbReference>
<dbReference type="PROSITE" id="PS50931">
    <property type="entry name" value="HTH_LYSR"/>
    <property type="match status" value="1"/>
</dbReference>
<dbReference type="EMBL" id="MCXM01000019">
    <property type="protein sequence ID" value="PMK45366.1"/>
    <property type="molecule type" value="Genomic_DNA"/>
</dbReference>
<dbReference type="Pfam" id="PF00126">
    <property type="entry name" value="HTH_1"/>
    <property type="match status" value="1"/>
</dbReference>
<evidence type="ECO:0000256" key="3">
    <source>
        <dbReference type="ARBA" id="ARBA00023125"/>
    </source>
</evidence>
<accession>A0A1R3ED33</accession>
<dbReference type="Gene3D" id="1.10.10.10">
    <property type="entry name" value="Winged helix-like DNA-binding domain superfamily/Winged helix DNA-binding domain"/>
    <property type="match status" value="1"/>
</dbReference>
<dbReference type="SUPFAM" id="SSF53850">
    <property type="entry name" value="Periplasmic binding protein-like II"/>
    <property type="match status" value="1"/>
</dbReference>
<gene>
    <name evidence="8" type="ORF">BCT74_19380</name>
    <name evidence="7" type="ORF">BCT99_23225</name>
    <name evidence="6" type="ORF">BCV38_07975</name>
    <name evidence="9" type="ORF">FCV91_13565</name>
</gene>
<reference evidence="10 11" key="1">
    <citation type="submission" date="2016-07" db="EMBL/GenBank/DDBJ databases">
        <title>Nontailed viruses are major unrecognized killers of bacteria in the ocean.</title>
        <authorList>
            <person name="Kauffman K."/>
            <person name="Hussain F."/>
            <person name="Yang J."/>
            <person name="Arevalo P."/>
            <person name="Brown J."/>
            <person name="Cutler M."/>
            <person name="Kelly L."/>
            <person name="Polz M.F."/>
        </authorList>
    </citation>
    <scope>NUCLEOTIDE SEQUENCE [LARGE SCALE GENOMIC DNA]</scope>
    <source>
        <strain evidence="11">10N.261.51.B8</strain>
        <strain evidence="10">10N.261.52.F7</strain>
    </source>
</reference>
<comment type="similarity">
    <text evidence="1">Belongs to the LysR transcriptional regulatory family.</text>
</comment>
<dbReference type="InterPro" id="IPR036390">
    <property type="entry name" value="WH_DNA-bd_sf"/>
</dbReference>
<dbReference type="Pfam" id="PF03466">
    <property type="entry name" value="LysR_substrate"/>
    <property type="match status" value="1"/>
</dbReference>
<evidence type="ECO:0000313" key="9">
    <source>
        <dbReference type="EMBL" id="TKG08030.1"/>
    </source>
</evidence>
<name>A0A1R3ED33_9VIBR</name>
<dbReference type="GO" id="GO:0006351">
    <property type="term" value="P:DNA-templated transcription"/>
    <property type="evidence" value="ECO:0007669"/>
    <property type="project" value="TreeGrafter"/>
</dbReference>
<evidence type="ECO:0000313" key="12">
    <source>
        <dbReference type="Proteomes" id="UP000239763"/>
    </source>
</evidence>
<reference evidence="9 13" key="5">
    <citation type="submission" date="2019-04" db="EMBL/GenBank/DDBJ databases">
        <title>A reverse ecology approach based on a biological definition of microbial populations.</title>
        <authorList>
            <person name="Arevalo P."/>
            <person name="Vaninsberghe D."/>
            <person name="Elsherbini J."/>
            <person name="Gore J."/>
            <person name="Polz M."/>
        </authorList>
    </citation>
    <scope>NUCLEOTIDE SEQUENCE [LARGE SCALE GENOMIC DNA]</scope>
    <source>
        <strain evidence="9 13">10N.222.48.A1</strain>
    </source>
</reference>
<dbReference type="RefSeq" id="WP_017110861.1">
    <property type="nucleotide sequence ID" value="NZ_AP025499.1"/>
</dbReference>
<reference evidence="6" key="2">
    <citation type="submission" date="2016-07" db="EMBL/GenBank/DDBJ databases">
        <authorList>
            <person name="Kauffman K."/>
            <person name="Arevalo P."/>
            <person name="Polz M.F."/>
        </authorList>
    </citation>
    <scope>NUCLEOTIDE SEQUENCE</scope>
    <source>
        <strain evidence="7">10N.261.52.F7</strain>
        <strain evidence="6">10N.286.55.E1</strain>
    </source>
</reference>
<dbReference type="InterPro" id="IPR036388">
    <property type="entry name" value="WH-like_DNA-bd_sf"/>
</dbReference>
<protein>
    <submittedName>
        <fullName evidence="8 9">Transcriptional regulator</fullName>
    </submittedName>
</protein>
<reference evidence="8 12" key="4">
    <citation type="journal article" date="2018" name="Nature">
        <title>A major lineage of non-tailed dsDNA viruses as unrecognized killers of marine bacteria.</title>
        <authorList>
            <person name="Kauffman K.M."/>
            <person name="Hussain F.A."/>
            <person name="Yang J."/>
            <person name="Arevalo P."/>
            <person name="Brown J.M."/>
            <person name="Chang W.K."/>
            <person name="VanInsberghe D."/>
            <person name="Elsherbini J."/>
            <person name="Sharma R.S."/>
            <person name="Cutler M.B."/>
            <person name="Kelly L."/>
            <person name="Polz M.F."/>
        </authorList>
    </citation>
    <scope>NUCLEOTIDE SEQUENCE</scope>
    <source>
        <strain evidence="8">10N.261.51.B8</strain>
        <strain evidence="7">10N.261.52.F7</strain>
        <strain evidence="6 12">10N.286.55.E1</strain>
    </source>
</reference>
<dbReference type="Proteomes" id="UP000239763">
    <property type="component" value="Unassembled WGS sequence"/>
</dbReference>
<dbReference type="CDD" id="cd08422">
    <property type="entry name" value="PBP2_CrgA_like"/>
    <property type="match status" value="1"/>
</dbReference>
<evidence type="ECO:0000256" key="1">
    <source>
        <dbReference type="ARBA" id="ARBA00009437"/>
    </source>
</evidence>
<dbReference type="GeneID" id="69648927"/>
<dbReference type="EMBL" id="MCSB01000024">
    <property type="protein sequence ID" value="PME26977.1"/>
    <property type="molecule type" value="Genomic_DNA"/>
</dbReference>
<dbReference type="Proteomes" id="UP000305840">
    <property type="component" value="Unassembled WGS sequence"/>
</dbReference>
<dbReference type="SUPFAM" id="SSF46785">
    <property type="entry name" value="Winged helix' DNA-binding domain"/>
    <property type="match status" value="1"/>
</dbReference>
<evidence type="ECO:0000313" key="7">
    <source>
        <dbReference type="EMBL" id="PMK45366.1"/>
    </source>
</evidence>
<keyword evidence="3" id="KW-0238">DNA-binding</keyword>
<dbReference type="GO" id="GO:0003700">
    <property type="term" value="F:DNA-binding transcription factor activity"/>
    <property type="evidence" value="ECO:0007669"/>
    <property type="project" value="InterPro"/>
</dbReference>
<dbReference type="AlphaFoldDB" id="A0A1R3ED33"/>
<dbReference type="InterPro" id="IPR000847">
    <property type="entry name" value="LysR_HTH_N"/>
</dbReference>
<dbReference type="EMBL" id="SYVO01000046">
    <property type="protein sequence ID" value="TKG08030.1"/>
    <property type="molecule type" value="Genomic_DNA"/>
</dbReference>
<evidence type="ECO:0000256" key="4">
    <source>
        <dbReference type="ARBA" id="ARBA00023163"/>
    </source>
</evidence>
<reference evidence="8" key="3">
    <citation type="submission" date="2016-07" db="EMBL/GenBank/DDBJ databases">
        <authorList>
            <person name="Wan K."/>
            <person name="Booth B."/>
            <person name="Spirohn K."/>
            <person name="Hao T."/>
            <person name="Hu Y."/>
            <person name="Calderwood M."/>
            <person name="Hill D."/>
            <person name="Mohr S."/>
            <person name="Vidal M."/>
            <person name="Celniker S."/>
            <person name="Perrimon N."/>
        </authorList>
    </citation>
    <scope>NUCLEOTIDE SEQUENCE</scope>
    <source>
        <strain evidence="8">10N.261.51.B8</strain>
    </source>
</reference>
<feature type="domain" description="HTH lysR-type" evidence="5">
    <location>
        <begin position="1"/>
        <end position="58"/>
    </location>
</feature>
<evidence type="ECO:0000313" key="6">
    <source>
        <dbReference type="EMBL" id="PME26977.1"/>
    </source>
</evidence>
<evidence type="ECO:0000313" key="11">
    <source>
        <dbReference type="Proteomes" id="UP000235746"/>
    </source>
</evidence>
<keyword evidence="12" id="KW-1185">Reference proteome</keyword>
<dbReference type="Gene3D" id="3.40.190.10">
    <property type="entry name" value="Periplasmic binding protein-like II"/>
    <property type="match status" value="2"/>
</dbReference>
<evidence type="ECO:0000313" key="8">
    <source>
        <dbReference type="EMBL" id="PML57425.1"/>
    </source>
</evidence>
<dbReference type="InterPro" id="IPR058163">
    <property type="entry name" value="LysR-type_TF_proteobact-type"/>
</dbReference>
<dbReference type="GO" id="GO:0043565">
    <property type="term" value="F:sequence-specific DNA binding"/>
    <property type="evidence" value="ECO:0007669"/>
    <property type="project" value="TreeGrafter"/>
</dbReference>
<organism evidence="8 11">
    <name type="scientific">Vibrio lentus</name>
    <dbReference type="NCBI Taxonomy" id="136468"/>
    <lineage>
        <taxon>Bacteria</taxon>
        <taxon>Pseudomonadati</taxon>
        <taxon>Pseudomonadota</taxon>
        <taxon>Gammaproteobacteria</taxon>
        <taxon>Vibrionales</taxon>
        <taxon>Vibrionaceae</taxon>
        <taxon>Vibrio</taxon>
    </lineage>
</organism>
<dbReference type="EMBL" id="MCYL01000011">
    <property type="protein sequence ID" value="PML57425.1"/>
    <property type="molecule type" value="Genomic_DNA"/>
</dbReference>
<evidence type="ECO:0000313" key="13">
    <source>
        <dbReference type="Proteomes" id="UP000305840"/>
    </source>
</evidence>
<evidence type="ECO:0000313" key="10">
    <source>
        <dbReference type="Proteomes" id="UP000235385"/>
    </source>
</evidence>
<comment type="caution">
    <text evidence="8">The sequence shown here is derived from an EMBL/GenBank/DDBJ whole genome shotgun (WGS) entry which is preliminary data.</text>
</comment>
<evidence type="ECO:0000256" key="2">
    <source>
        <dbReference type="ARBA" id="ARBA00023015"/>
    </source>
</evidence>
<keyword evidence="2" id="KW-0805">Transcription regulation</keyword>
<keyword evidence="4" id="KW-0804">Transcription</keyword>